<comment type="caution">
    <text evidence="6">The sequence shown here is derived from an EMBL/GenBank/DDBJ whole genome shotgun (WGS) entry which is preliminary data.</text>
</comment>
<dbReference type="NCBIfam" id="NF000955">
    <property type="entry name" value="PRK00099.1-1"/>
    <property type="match status" value="1"/>
</dbReference>
<comment type="function">
    <text evidence="5">Forms part of the ribosomal stalk, playing a central role in the interaction of the ribosome with GTP-bound translation factors.</text>
</comment>
<dbReference type="GO" id="GO:1990904">
    <property type="term" value="C:ribonucleoprotein complex"/>
    <property type="evidence" value="ECO:0007669"/>
    <property type="project" value="UniProtKB-KW"/>
</dbReference>
<dbReference type="AlphaFoldDB" id="A0AA43RIT3"/>
<dbReference type="Gene3D" id="6.10.250.290">
    <property type="match status" value="1"/>
</dbReference>
<dbReference type="EMBL" id="JAUMVS010000008">
    <property type="protein sequence ID" value="MDO4841280.1"/>
    <property type="molecule type" value="Genomic_DNA"/>
</dbReference>
<dbReference type="SUPFAM" id="SSF160369">
    <property type="entry name" value="Ribosomal protein L10-like"/>
    <property type="match status" value="1"/>
</dbReference>
<dbReference type="GO" id="GO:0070180">
    <property type="term" value="F:large ribosomal subunit rRNA binding"/>
    <property type="evidence" value="ECO:0007669"/>
    <property type="project" value="UniProtKB-UniRule"/>
</dbReference>
<protein>
    <recommendedName>
        <fullName evidence="4 5">Large ribosomal subunit protein uL10</fullName>
    </recommendedName>
</protein>
<sequence>MPNAANKEQLAEIKELLDGTGAVWVVDYRGLSVKEIQQLRRDIRANEGQMFVLKNTLMHIALEELEMPSMDEILSGPSAFVFTGEDPVASAKAIKNFAKGNDKLVIKGGIMDGQFQDAAAVQAIADLPSREELIAKLLGTINNPMAKTVRTLNAILEAPVRAISEIAKKAA</sequence>
<keyword evidence="3 5" id="KW-0687">Ribonucleoprotein</keyword>
<evidence type="ECO:0000256" key="5">
    <source>
        <dbReference type="HAMAP-Rule" id="MF_00362"/>
    </source>
</evidence>
<evidence type="ECO:0000256" key="3">
    <source>
        <dbReference type="ARBA" id="ARBA00023274"/>
    </source>
</evidence>
<evidence type="ECO:0000313" key="7">
    <source>
        <dbReference type="Proteomes" id="UP001168575"/>
    </source>
</evidence>
<dbReference type="PANTHER" id="PTHR11560">
    <property type="entry name" value="39S RIBOSOMAL PROTEIN L10, MITOCHONDRIAL"/>
    <property type="match status" value="1"/>
</dbReference>
<dbReference type="Pfam" id="PF00466">
    <property type="entry name" value="Ribosomal_L10"/>
    <property type="match status" value="1"/>
</dbReference>
<dbReference type="CDD" id="cd05797">
    <property type="entry name" value="Ribosomal_L10"/>
    <property type="match status" value="1"/>
</dbReference>
<dbReference type="InterPro" id="IPR001790">
    <property type="entry name" value="Ribosomal_uL10"/>
</dbReference>
<keyword evidence="5" id="KW-0699">rRNA-binding</keyword>
<gene>
    <name evidence="5 6" type="primary">rplJ</name>
    <name evidence="6" type="ORF">Q3982_01190</name>
</gene>
<dbReference type="Gene3D" id="3.30.70.1730">
    <property type="match status" value="1"/>
</dbReference>
<proteinExistence type="inferred from homology"/>
<keyword evidence="7" id="KW-1185">Reference proteome</keyword>
<organism evidence="6 7">
    <name type="scientific">Phoenicibacter congonensis</name>
    <dbReference type="NCBI Taxonomy" id="1944646"/>
    <lineage>
        <taxon>Bacteria</taxon>
        <taxon>Bacillati</taxon>
        <taxon>Actinomycetota</taxon>
        <taxon>Coriobacteriia</taxon>
        <taxon>Eggerthellales</taxon>
        <taxon>Eggerthellaceae</taxon>
        <taxon>Phoenicibacter</taxon>
    </lineage>
</organism>
<comment type="subunit">
    <text evidence="5">Part of the ribosomal stalk of the 50S ribosomal subunit. The N-terminus interacts with L11 and the large rRNA to form the base of the stalk. The C-terminus forms an elongated spine to which L12 dimers bind in a sequential fashion forming a multimeric L10(L12)X complex.</text>
</comment>
<evidence type="ECO:0000256" key="4">
    <source>
        <dbReference type="ARBA" id="ARBA00035202"/>
    </source>
</evidence>
<dbReference type="InterPro" id="IPR047865">
    <property type="entry name" value="Ribosomal_uL10_bac_type"/>
</dbReference>
<accession>A0AA43RIT3</accession>
<evidence type="ECO:0000313" key="6">
    <source>
        <dbReference type="EMBL" id="MDO4841280.1"/>
    </source>
</evidence>
<dbReference type="HAMAP" id="MF_00362">
    <property type="entry name" value="Ribosomal_uL10"/>
    <property type="match status" value="1"/>
</dbReference>
<dbReference type="InterPro" id="IPR022973">
    <property type="entry name" value="Ribosomal_uL10_bac"/>
</dbReference>
<keyword evidence="2 5" id="KW-0689">Ribosomal protein</keyword>
<keyword evidence="5" id="KW-0694">RNA-binding</keyword>
<dbReference type="InterPro" id="IPR043141">
    <property type="entry name" value="Ribosomal_uL10-like_sf"/>
</dbReference>
<dbReference type="GO" id="GO:0005840">
    <property type="term" value="C:ribosome"/>
    <property type="evidence" value="ECO:0007669"/>
    <property type="project" value="UniProtKB-KW"/>
</dbReference>
<name>A0AA43RIT3_9ACTN</name>
<evidence type="ECO:0000256" key="2">
    <source>
        <dbReference type="ARBA" id="ARBA00022980"/>
    </source>
</evidence>
<comment type="similarity">
    <text evidence="1 5">Belongs to the universal ribosomal protein uL10 family.</text>
</comment>
<dbReference type="GO" id="GO:0006412">
    <property type="term" value="P:translation"/>
    <property type="evidence" value="ECO:0007669"/>
    <property type="project" value="UniProtKB-UniRule"/>
</dbReference>
<dbReference type="Proteomes" id="UP001168575">
    <property type="component" value="Unassembled WGS sequence"/>
</dbReference>
<evidence type="ECO:0000256" key="1">
    <source>
        <dbReference type="ARBA" id="ARBA00008889"/>
    </source>
</evidence>
<reference evidence="6" key="1">
    <citation type="submission" date="2023-07" db="EMBL/GenBank/DDBJ databases">
        <title>Between Cages and Wild: Unraveling the Impact of Captivity on Animal Microbiomes and Antimicrobial Resistance.</title>
        <authorList>
            <person name="Schmartz G.P."/>
            <person name="Rehner J."/>
            <person name="Schuff M.J."/>
            <person name="Becker S.L."/>
            <person name="Kravczyk M."/>
            <person name="Gurevich A."/>
            <person name="Francke R."/>
            <person name="Mueller R."/>
            <person name="Keller V."/>
            <person name="Keller A."/>
        </authorList>
    </citation>
    <scope>NUCLEOTIDE SEQUENCE</scope>
    <source>
        <strain evidence="6">S12M_St_49</strain>
    </source>
</reference>